<dbReference type="InterPro" id="IPR007235">
    <property type="entry name" value="Glyco_trans_28_C"/>
</dbReference>
<proteinExistence type="predicted"/>
<dbReference type="Pfam" id="PF04101">
    <property type="entry name" value="Glyco_tran_28_C"/>
    <property type="match status" value="1"/>
</dbReference>
<evidence type="ECO:0000259" key="1">
    <source>
        <dbReference type="Pfam" id="PF04101"/>
    </source>
</evidence>
<keyword evidence="2" id="KW-0808">Transferase</keyword>
<reference evidence="2 3" key="1">
    <citation type="submission" date="2019-08" db="EMBL/GenBank/DDBJ databases">
        <authorList>
            <person name="Peeters C."/>
        </authorList>
    </citation>
    <scope>NUCLEOTIDE SEQUENCE [LARGE SCALE GENOMIC DNA]</scope>
    <source>
        <strain evidence="2 3">LMG 31112</strain>
    </source>
</reference>
<evidence type="ECO:0000313" key="2">
    <source>
        <dbReference type="EMBL" id="VVE58614.1"/>
    </source>
</evidence>
<protein>
    <submittedName>
        <fullName evidence="2">Glycosyl transferase</fullName>
    </submittedName>
</protein>
<dbReference type="PANTHER" id="PTHR48050:SF13">
    <property type="entry name" value="STEROL 3-BETA-GLUCOSYLTRANSFERASE UGT80A2"/>
    <property type="match status" value="1"/>
</dbReference>
<dbReference type="InterPro" id="IPR050426">
    <property type="entry name" value="Glycosyltransferase_28"/>
</dbReference>
<organism evidence="2 3">
    <name type="scientific">Pandoraea horticolens</name>
    <dbReference type="NCBI Taxonomy" id="2508298"/>
    <lineage>
        <taxon>Bacteria</taxon>
        <taxon>Pseudomonadati</taxon>
        <taxon>Pseudomonadota</taxon>
        <taxon>Betaproteobacteria</taxon>
        <taxon>Burkholderiales</taxon>
        <taxon>Burkholderiaceae</taxon>
        <taxon>Pandoraea</taxon>
    </lineage>
</organism>
<name>A0A5E4ZC20_9BURK</name>
<evidence type="ECO:0000313" key="3">
    <source>
        <dbReference type="Proteomes" id="UP000343317"/>
    </source>
</evidence>
<accession>A0A5E4ZC20</accession>
<sequence length="351" mass="39041">MRDVVSPPYAVGSNPLRLHRQFSSALQLVQTLRDELFGLYRHDRPDLLIADFTLASVGLVADELGMAWWTSLPSPCVLESRDGPPAYMGGWLPKNGLAGKARDAAGRFCVRTFKSAVGLLYADTMRRVGLVSVYRADGTEAIYSRERILVLGMPELEFARSWPTATTMIGPMLYTPPPIASAPPFRPGKRHVLVTMGTHLNWCKGQIAAEVQRVAAAMPLIEIHFSDGRDAVQNVERDGNFTRLSFVDYDQFLCRYDLVVHHGGSGVLYYCLREGKRAVVYPVDYDQFDNAARLTFAGVACRIYRLDQLGAAIRQTLADEGMAARCTSFSTLLKTRDSKRILQSQVAMHFS</sequence>
<dbReference type="Gene3D" id="3.40.50.2000">
    <property type="entry name" value="Glycogen Phosphorylase B"/>
    <property type="match status" value="2"/>
</dbReference>
<gene>
    <name evidence="2" type="ORF">PHO31112_05350</name>
</gene>
<dbReference type="GO" id="GO:0016758">
    <property type="term" value="F:hexosyltransferase activity"/>
    <property type="evidence" value="ECO:0007669"/>
    <property type="project" value="InterPro"/>
</dbReference>
<keyword evidence="3" id="KW-1185">Reference proteome</keyword>
<dbReference type="SUPFAM" id="SSF53756">
    <property type="entry name" value="UDP-Glycosyltransferase/glycogen phosphorylase"/>
    <property type="match status" value="1"/>
</dbReference>
<dbReference type="AlphaFoldDB" id="A0A5E4ZC20"/>
<dbReference type="Proteomes" id="UP000343317">
    <property type="component" value="Unassembled WGS sequence"/>
</dbReference>
<feature type="domain" description="Glycosyl transferase family 28 C-terminal" evidence="1">
    <location>
        <begin position="233"/>
        <end position="303"/>
    </location>
</feature>
<dbReference type="EMBL" id="CABPSM010000034">
    <property type="protein sequence ID" value="VVE58614.1"/>
    <property type="molecule type" value="Genomic_DNA"/>
</dbReference>
<dbReference type="PANTHER" id="PTHR48050">
    <property type="entry name" value="STEROL 3-BETA-GLUCOSYLTRANSFERASE"/>
    <property type="match status" value="1"/>
</dbReference>